<gene>
    <name evidence="1" type="ORF">BDM02DRAFT_3132514</name>
</gene>
<evidence type="ECO:0000313" key="2">
    <source>
        <dbReference type="Proteomes" id="UP000886501"/>
    </source>
</evidence>
<keyword evidence="2" id="KW-1185">Reference proteome</keyword>
<accession>A0ACB6Z0S7</accession>
<dbReference type="EMBL" id="MU118245">
    <property type="protein sequence ID" value="KAF9643314.1"/>
    <property type="molecule type" value="Genomic_DNA"/>
</dbReference>
<organism evidence="1 2">
    <name type="scientific">Thelephora ganbajun</name>
    <name type="common">Ganba fungus</name>
    <dbReference type="NCBI Taxonomy" id="370292"/>
    <lineage>
        <taxon>Eukaryota</taxon>
        <taxon>Fungi</taxon>
        <taxon>Dikarya</taxon>
        <taxon>Basidiomycota</taxon>
        <taxon>Agaricomycotina</taxon>
        <taxon>Agaricomycetes</taxon>
        <taxon>Thelephorales</taxon>
        <taxon>Thelephoraceae</taxon>
        <taxon>Thelephora</taxon>
    </lineage>
</organism>
<protein>
    <submittedName>
        <fullName evidence="1">Uncharacterized protein</fullName>
    </submittedName>
</protein>
<sequence>MCHCNPSPSTLMDGEGEAPTFSDSPTPPACDHTPSPSPQSLEAGSSMLVVTPVENVIPIPVPPPFQGPCCTVVESSTTLRAISEKEALEIEDRIVGAWQQQQRGTGNVIPTIPDGSGSSEISVPSYAAPVMELTWDQQQTQNLEVRGYRMLSVMRAVTMMPNSTVSACLLSSDHIGGELQLVFLISQEEFDSLLSGEVEAEVRPVMVQDVVQSGAQEDGDELEYSNGWVTDRSVVGLEE</sequence>
<evidence type="ECO:0000313" key="1">
    <source>
        <dbReference type="EMBL" id="KAF9643314.1"/>
    </source>
</evidence>
<dbReference type="Proteomes" id="UP000886501">
    <property type="component" value="Unassembled WGS sequence"/>
</dbReference>
<comment type="caution">
    <text evidence="1">The sequence shown here is derived from an EMBL/GenBank/DDBJ whole genome shotgun (WGS) entry which is preliminary data.</text>
</comment>
<name>A0ACB6Z0S7_THEGA</name>
<proteinExistence type="predicted"/>
<reference evidence="1" key="2">
    <citation type="journal article" date="2020" name="Nat. Commun.">
        <title>Large-scale genome sequencing of mycorrhizal fungi provides insights into the early evolution of symbiotic traits.</title>
        <authorList>
            <person name="Miyauchi S."/>
            <person name="Kiss E."/>
            <person name="Kuo A."/>
            <person name="Drula E."/>
            <person name="Kohler A."/>
            <person name="Sanchez-Garcia M."/>
            <person name="Morin E."/>
            <person name="Andreopoulos B."/>
            <person name="Barry K.W."/>
            <person name="Bonito G."/>
            <person name="Buee M."/>
            <person name="Carver A."/>
            <person name="Chen C."/>
            <person name="Cichocki N."/>
            <person name="Clum A."/>
            <person name="Culley D."/>
            <person name="Crous P.W."/>
            <person name="Fauchery L."/>
            <person name="Girlanda M."/>
            <person name="Hayes R.D."/>
            <person name="Keri Z."/>
            <person name="LaButti K."/>
            <person name="Lipzen A."/>
            <person name="Lombard V."/>
            <person name="Magnuson J."/>
            <person name="Maillard F."/>
            <person name="Murat C."/>
            <person name="Nolan M."/>
            <person name="Ohm R.A."/>
            <person name="Pangilinan J."/>
            <person name="Pereira M.F."/>
            <person name="Perotto S."/>
            <person name="Peter M."/>
            <person name="Pfister S."/>
            <person name="Riley R."/>
            <person name="Sitrit Y."/>
            <person name="Stielow J.B."/>
            <person name="Szollosi G."/>
            <person name="Zifcakova L."/>
            <person name="Stursova M."/>
            <person name="Spatafora J.W."/>
            <person name="Tedersoo L."/>
            <person name="Vaario L.M."/>
            <person name="Yamada A."/>
            <person name="Yan M."/>
            <person name="Wang P."/>
            <person name="Xu J."/>
            <person name="Bruns T."/>
            <person name="Baldrian P."/>
            <person name="Vilgalys R."/>
            <person name="Dunand C."/>
            <person name="Henrissat B."/>
            <person name="Grigoriev I.V."/>
            <person name="Hibbett D."/>
            <person name="Nagy L.G."/>
            <person name="Martin F.M."/>
        </authorList>
    </citation>
    <scope>NUCLEOTIDE SEQUENCE</scope>
    <source>
        <strain evidence="1">P2</strain>
    </source>
</reference>
<reference evidence="1" key="1">
    <citation type="submission" date="2019-10" db="EMBL/GenBank/DDBJ databases">
        <authorList>
            <consortium name="DOE Joint Genome Institute"/>
            <person name="Kuo A."/>
            <person name="Miyauchi S."/>
            <person name="Kiss E."/>
            <person name="Drula E."/>
            <person name="Kohler A."/>
            <person name="Sanchez-Garcia M."/>
            <person name="Andreopoulos B."/>
            <person name="Barry K.W."/>
            <person name="Bonito G."/>
            <person name="Buee M."/>
            <person name="Carver A."/>
            <person name="Chen C."/>
            <person name="Cichocki N."/>
            <person name="Clum A."/>
            <person name="Culley D."/>
            <person name="Crous P.W."/>
            <person name="Fauchery L."/>
            <person name="Girlanda M."/>
            <person name="Hayes R."/>
            <person name="Keri Z."/>
            <person name="Labutti K."/>
            <person name="Lipzen A."/>
            <person name="Lombard V."/>
            <person name="Magnuson J."/>
            <person name="Maillard F."/>
            <person name="Morin E."/>
            <person name="Murat C."/>
            <person name="Nolan M."/>
            <person name="Ohm R."/>
            <person name="Pangilinan J."/>
            <person name="Pereira M."/>
            <person name="Perotto S."/>
            <person name="Peter M."/>
            <person name="Riley R."/>
            <person name="Sitrit Y."/>
            <person name="Stielow B."/>
            <person name="Szollosi G."/>
            <person name="Zifcakova L."/>
            <person name="Stursova M."/>
            <person name="Spatafora J.W."/>
            <person name="Tedersoo L."/>
            <person name="Vaario L.-M."/>
            <person name="Yamada A."/>
            <person name="Yan M."/>
            <person name="Wang P."/>
            <person name="Xu J."/>
            <person name="Bruns T."/>
            <person name="Baldrian P."/>
            <person name="Vilgalys R."/>
            <person name="Henrissat B."/>
            <person name="Grigoriev I.V."/>
            <person name="Hibbett D."/>
            <person name="Nagy L.G."/>
            <person name="Martin F.M."/>
        </authorList>
    </citation>
    <scope>NUCLEOTIDE SEQUENCE</scope>
    <source>
        <strain evidence="1">P2</strain>
    </source>
</reference>